<protein>
    <recommendedName>
        <fullName evidence="3">histidine kinase</fullName>
        <ecNumber evidence="3">2.7.13.3</ecNumber>
    </recommendedName>
</protein>
<reference evidence="17 18" key="1">
    <citation type="journal article" date="2024" name="ISME J.">
        <title>Staphylococcus epidermidis bacteriocin A37 kills natural competitors with a unique mechanism of action.</title>
        <authorList>
            <person name="Puls J.S."/>
            <person name="Winnerling B."/>
            <person name="Power J.J."/>
            <person name="Kruger A.M."/>
            <person name="Brajtenbach D."/>
            <person name="Johnson M."/>
            <person name="Bilici K."/>
            <person name="Camus L."/>
            <person name="Fliesswasser T."/>
            <person name="Schneider T."/>
            <person name="Sahl H.G."/>
            <person name="Ghosal D."/>
            <person name="Kubitscheck U."/>
            <person name="Heilbronner S."/>
            <person name="Grein F."/>
        </authorList>
    </citation>
    <scope>NUCLEOTIDE SEQUENCE [LARGE SCALE GENOMIC DNA]</scope>
    <source>
        <strain evidence="17 18">SCK7</strain>
    </source>
</reference>
<evidence type="ECO:0000256" key="4">
    <source>
        <dbReference type="ARBA" id="ARBA00022475"/>
    </source>
</evidence>
<evidence type="ECO:0000256" key="8">
    <source>
        <dbReference type="ARBA" id="ARBA00022741"/>
    </source>
</evidence>
<evidence type="ECO:0000259" key="16">
    <source>
        <dbReference type="PROSITE" id="PS50885"/>
    </source>
</evidence>
<name>A0ABZ2WFB2_9STAP</name>
<accession>A0ABZ2WFB2</accession>
<evidence type="ECO:0000256" key="13">
    <source>
        <dbReference type="ARBA" id="ARBA00023136"/>
    </source>
</evidence>
<dbReference type="Proteomes" id="UP001468345">
    <property type="component" value="Plasmid unnamed1"/>
</dbReference>
<evidence type="ECO:0000259" key="15">
    <source>
        <dbReference type="PROSITE" id="PS50109"/>
    </source>
</evidence>
<comment type="catalytic activity">
    <reaction evidence="1">
        <text>ATP + protein L-histidine = ADP + protein N-phospho-L-histidine.</text>
        <dbReference type="EC" id="2.7.13.3"/>
    </reaction>
</comment>
<feature type="domain" description="HAMP" evidence="16">
    <location>
        <begin position="77"/>
        <end position="132"/>
    </location>
</feature>
<dbReference type="GO" id="GO:0016301">
    <property type="term" value="F:kinase activity"/>
    <property type="evidence" value="ECO:0007669"/>
    <property type="project" value="UniProtKB-KW"/>
</dbReference>
<keyword evidence="13 14" id="KW-0472">Membrane</keyword>
<dbReference type="EC" id="2.7.13.3" evidence="3"/>
<keyword evidence="8" id="KW-0547">Nucleotide-binding</keyword>
<dbReference type="Gene3D" id="3.30.565.10">
    <property type="entry name" value="Histidine kinase-like ATPase, C-terminal domain"/>
    <property type="match status" value="1"/>
</dbReference>
<sequence>MSLKRKYFRVMIIGLISIPVIFIIVNYMMLATILFSERFFKVEIKDPFNGTILTFITYMLFFMILFGLVLLGSRYIKQITQRINDMEKTVKLIAYADKLPEKILVKNHRQDEIDELGLSINILIDRLRYKEIELQERINSEQNHISQISHDVNTPLTALRLELFQLSQQYCIEDEDIEISYERIDYISKLIKSISIDRMENINYFYTFNNKVNINEITKKVLEKWRYLLNKKAIDIQFEILDKEVIWLGENLWYERLFENIISNIYEHSDANNIRVIIMNTRVSVKDDGIGFNLVKHKDSNGLSIIHNIAERFSLDLSITSNNEGTNITLCNNHVQNAT</sequence>
<keyword evidence="9 17" id="KW-0418">Kinase</keyword>
<dbReference type="PANTHER" id="PTHR45528">
    <property type="entry name" value="SENSOR HISTIDINE KINASE CPXA"/>
    <property type="match status" value="1"/>
</dbReference>
<dbReference type="PANTHER" id="PTHR45528:SF9">
    <property type="entry name" value="SENSOR HISTIDINE KINASE YBDK"/>
    <property type="match status" value="1"/>
</dbReference>
<keyword evidence="5" id="KW-0597">Phosphoprotein</keyword>
<evidence type="ECO:0000256" key="9">
    <source>
        <dbReference type="ARBA" id="ARBA00022777"/>
    </source>
</evidence>
<evidence type="ECO:0000256" key="2">
    <source>
        <dbReference type="ARBA" id="ARBA00004651"/>
    </source>
</evidence>
<dbReference type="CDD" id="cd00082">
    <property type="entry name" value="HisKA"/>
    <property type="match status" value="1"/>
</dbReference>
<dbReference type="RefSeq" id="WP_341637016.1">
    <property type="nucleotide sequence ID" value="NZ_CP133007.1"/>
</dbReference>
<dbReference type="InterPro" id="IPR005467">
    <property type="entry name" value="His_kinase_dom"/>
</dbReference>
<dbReference type="SUPFAM" id="SSF47384">
    <property type="entry name" value="Homodimeric domain of signal transducing histidine kinase"/>
    <property type="match status" value="1"/>
</dbReference>
<keyword evidence="10" id="KW-0067">ATP-binding</keyword>
<evidence type="ECO:0000256" key="1">
    <source>
        <dbReference type="ARBA" id="ARBA00000085"/>
    </source>
</evidence>
<keyword evidence="12" id="KW-0902">Two-component regulatory system</keyword>
<feature type="domain" description="Histidine kinase" evidence="15">
    <location>
        <begin position="147"/>
        <end position="330"/>
    </location>
</feature>
<keyword evidence="11 14" id="KW-1133">Transmembrane helix</keyword>
<keyword evidence="17" id="KW-0614">Plasmid</keyword>
<feature type="transmembrane region" description="Helical" evidence="14">
    <location>
        <begin position="12"/>
        <end position="35"/>
    </location>
</feature>
<evidence type="ECO:0000313" key="17">
    <source>
        <dbReference type="EMBL" id="WZG10696.1"/>
    </source>
</evidence>
<dbReference type="SMART" id="SM00388">
    <property type="entry name" value="HisKA"/>
    <property type="match status" value="1"/>
</dbReference>
<dbReference type="PROSITE" id="PS50885">
    <property type="entry name" value="HAMP"/>
    <property type="match status" value="1"/>
</dbReference>
<keyword evidence="6" id="KW-0808">Transferase</keyword>
<proteinExistence type="predicted"/>
<dbReference type="Gene3D" id="6.10.340.10">
    <property type="match status" value="1"/>
</dbReference>
<evidence type="ECO:0000256" key="5">
    <source>
        <dbReference type="ARBA" id="ARBA00022553"/>
    </source>
</evidence>
<gene>
    <name evidence="17" type="ORF">SHJJP9002_002667</name>
</gene>
<evidence type="ECO:0000256" key="7">
    <source>
        <dbReference type="ARBA" id="ARBA00022692"/>
    </source>
</evidence>
<keyword evidence="7 14" id="KW-0812">Transmembrane</keyword>
<keyword evidence="18" id="KW-1185">Reference proteome</keyword>
<dbReference type="InterPro" id="IPR036890">
    <property type="entry name" value="HATPase_C_sf"/>
</dbReference>
<dbReference type="InterPro" id="IPR003661">
    <property type="entry name" value="HisK_dim/P_dom"/>
</dbReference>
<evidence type="ECO:0000256" key="11">
    <source>
        <dbReference type="ARBA" id="ARBA00022989"/>
    </source>
</evidence>
<dbReference type="InterPro" id="IPR003660">
    <property type="entry name" value="HAMP_dom"/>
</dbReference>
<dbReference type="InterPro" id="IPR050398">
    <property type="entry name" value="HssS/ArlS-like"/>
</dbReference>
<evidence type="ECO:0000256" key="6">
    <source>
        <dbReference type="ARBA" id="ARBA00022679"/>
    </source>
</evidence>
<dbReference type="EMBL" id="CP133007">
    <property type="protein sequence ID" value="WZG10696.1"/>
    <property type="molecule type" value="Genomic_DNA"/>
</dbReference>
<dbReference type="InterPro" id="IPR036097">
    <property type="entry name" value="HisK_dim/P_sf"/>
</dbReference>
<dbReference type="Gene3D" id="1.10.287.130">
    <property type="match status" value="1"/>
</dbReference>
<dbReference type="PROSITE" id="PS50109">
    <property type="entry name" value="HIS_KIN"/>
    <property type="match status" value="1"/>
</dbReference>
<keyword evidence="4" id="KW-1003">Cell membrane</keyword>
<evidence type="ECO:0000256" key="10">
    <source>
        <dbReference type="ARBA" id="ARBA00022840"/>
    </source>
</evidence>
<feature type="transmembrane region" description="Helical" evidence="14">
    <location>
        <begin position="55"/>
        <end position="76"/>
    </location>
</feature>
<evidence type="ECO:0000313" key="18">
    <source>
        <dbReference type="Proteomes" id="UP001468345"/>
    </source>
</evidence>
<evidence type="ECO:0000256" key="14">
    <source>
        <dbReference type="SAM" id="Phobius"/>
    </source>
</evidence>
<evidence type="ECO:0000256" key="12">
    <source>
        <dbReference type="ARBA" id="ARBA00023012"/>
    </source>
</evidence>
<comment type="subcellular location">
    <subcellularLocation>
        <location evidence="2">Cell membrane</location>
        <topology evidence="2">Multi-pass membrane protein</topology>
    </subcellularLocation>
</comment>
<evidence type="ECO:0000256" key="3">
    <source>
        <dbReference type="ARBA" id="ARBA00012438"/>
    </source>
</evidence>
<organism evidence="17 18">
    <name type="scientific">Staphylococcus casei</name>
    <dbReference type="NCBI Taxonomy" id="201828"/>
    <lineage>
        <taxon>Bacteria</taxon>
        <taxon>Bacillati</taxon>
        <taxon>Bacillota</taxon>
        <taxon>Bacilli</taxon>
        <taxon>Bacillales</taxon>
        <taxon>Staphylococcaceae</taxon>
        <taxon>Staphylococcus</taxon>
    </lineage>
</organism>
<dbReference type="SUPFAM" id="SSF55874">
    <property type="entry name" value="ATPase domain of HSP90 chaperone/DNA topoisomerase II/histidine kinase"/>
    <property type="match status" value="1"/>
</dbReference>
<geneLocation type="plasmid" evidence="17 18">
    <name>unnamed1</name>
</geneLocation>